<evidence type="ECO:0000313" key="5">
    <source>
        <dbReference type="Proteomes" id="UP001159363"/>
    </source>
</evidence>
<gene>
    <name evidence="4" type="ORF">PR048_020671</name>
</gene>
<keyword evidence="5" id="KW-1185">Reference proteome</keyword>
<dbReference type="PANTHER" id="PTHR14359:SF6">
    <property type="entry name" value="PHOSPHOPANTOTHENOYLCYSTEINE DECARBOXYLASE"/>
    <property type="match status" value="1"/>
</dbReference>
<keyword evidence="1" id="KW-0173">Coenzyme A biosynthesis</keyword>
<evidence type="ECO:0000256" key="1">
    <source>
        <dbReference type="ARBA" id="ARBA00022993"/>
    </source>
</evidence>
<organism evidence="4 5">
    <name type="scientific">Dryococelus australis</name>
    <dbReference type="NCBI Taxonomy" id="614101"/>
    <lineage>
        <taxon>Eukaryota</taxon>
        <taxon>Metazoa</taxon>
        <taxon>Ecdysozoa</taxon>
        <taxon>Arthropoda</taxon>
        <taxon>Hexapoda</taxon>
        <taxon>Insecta</taxon>
        <taxon>Pterygota</taxon>
        <taxon>Neoptera</taxon>
        <taxon>Polyneoptera</taxon>
        <taxon>Phasmatodea</taxon>
        <taxon>Verophasmatodea</taxon>
        <taxon>Anareolatae</taxon>
        <taxon>Phasmatidae</taxon>
        <taxon>Eurycanthinae</taxon>
        <taxon>Dryococelus</taxon>
    </lineage>
</organism>
<dbReference type="InterPro" id="IPR003382">
    <property type="entry name" value="Flavoprotein"/>
</dbReference>
<dbReference type="PANTHER" id="PTHR14359">
    <property type="entry name" value="HOMO-OLIGOMERIC FLAVIN CONTAINING CYS DECARBOXYLASE FAMILY"/>
    <property type="match status" value="1"/>
</dbReference>
<dbReference type="Pfam" id="PF02441">
    <property type="entry name" value="Flavoprotein"/>
    <property type="match status" value="1"/>
</dbReference>
<protein>
    <recommendedName>
        <fullName evidence="3">Flavoprotein domain-containing protein</fullName>
    </recommendedName>
</protein>
<dbReference type="InterPro" id="IPR036551">
    <property type="entry name" value="Flavin_trans-like"/>
</dbReference>
<comment type="caution">
    <text evidence="4">The sequence shown here is derived from an EMBL/GenBank/DDBJ whole genome shotgun (WGS) entry which is preliminary data.</text>
</comment>
<reference evidence="4 5" key="1">
    <citation type="submission" date="2023-02" db="EMBL/GenBank/DDBJ databases">
        <title>LHISI_Scaffold_Assembly.</title>
        <authorList>
            <person name="Stuart O.P."/>
            <person name="Cleave R."/>
            <person name="Magrath M.J.L."/>
            <person name="Mikheyev A.S."/>
        </authorList>
    </citation>
    <scope>NUCLEOTIDE SEQUENCE [LARGE SCALE GENOMIC DNA]</scope>
    <source>
        <strain evidence="4">Daus_M_001</strain>
        <tissue evidence="4">Leg muscle</tissue>
    </source>
</reference>
<accession>A0ABQ9H705</accession>
<feature type="domain" description="Flavoprotein" evidence="3">
    <location>
        <begin position="19"/>
        <end position="122"/>
    </location>
</feature>
<evidence type="ECO:0000256" key="2">
    <source>
        <dbReference type="ARBA" id="ARBA00038350"/>
    </source>
</evidence>
<dbReference type="Gene3D" id="3.40.50.1950">
    <property type="entry name" value="Flavin prenyltransferase-like"/>
    <property type="match status" value="1"/>
</dbReference>
<comment type="similarity">
    <text evidence="2">Belongs to the HFCD (homooligomeric flavin containing Cys decarboxylase) superfamily.</text>
</comment>
<dbReference type="EMBL" id="JARBHB010000007">
    <property type="protein sequence ID" value="KAJ8880048.1"/>
    <property type="molecule type" value="Genomic_DNA"/>
</dbReference>
<dbReference type="Proteomes" id="UP001159363">
    <property type="component" value="Chromosome 6"/>
</dbReference>
<evidence type="ECO:0000259" key="3">
    <source>
        <dbReference type="Pfam" id="PF02441"/>
    </source>
</evidence>
<dbReference type="SUPFAM" id="SSF52507">
    <property type="entry name" value="Homo-oligomeric flavin-containing Cys decarboxylases, HFCD"/>
    <property type="match status" value="1"/>
</dbReference>
<name>A0ABQ9H705_9NEOP</name>
<sequence length="126" mass="13953">MDVELFSIDSENTDSRKRRVLIGCTGSVATIKVGLLVSHAIAESCIGNADPSIEIRVVATDNAEHFIIHHDLPESTKIYTDGDEWESWSCREDPILHIELVKWADIFVIAPLDANTLAKLAQVNIL</sequence>
<proteinExistence type="inferred from homology"/>
<evidence type="ECO:0000313" key="4">
    <source>
        <dbReference type="EMBL" id="KAJ8880048.1"/>
    </source>
</evidence>